<gene>
    <name evidence="2" type="ORF">NQV15_00135</name>
</gene>
<protein>
    <recommendedName>
        <fullName evidence="1">SURF1-like protein</fullName>
    </recommendedName>
</protein>
<keyword evidence="1" id="KW-1003">Cell membrane</keyword>
<dbReference type="EMBL" id="CP102173">
    <property type="protein sequence ID" value="UUP13759.1"/>
    <property type="molecule type" value="Genomic_DNA"/>
</dbReference>
<comment type="subcellular location">
    <subcellularLocation>
        <location evidence="1">Cell membrane</location>
        <topology evidence="1">Multi-pass membrane protein</topology>
    </subcellularLocation>
</comment>
<sequence>MTARPPLRAWLSPGLLALHALGLVAVVFCVVMGLWQAGAYDDRQHDEQADKRSVPQVQLTELWDPDGPFMKTYNHRPVTFEGQFAPASDQIWVTGKEQDGKDGAWLLAPVQVEGGETMLVLRGWAPETGAFPEVPTGRVQIDAVLEPGEKISGSFDPADRTIGAVRIPSLINELPYDLYSGYAISTVEDLSGGLDLVPPPQPSDVSWTVGLRNLAYAMQWWVFGLFAAFMWWRMCTETLADRNEKVI</sequence>
<feature type="transmembrane region" description="Helical" evidence="1">
    <location>
        <begin position="214"/>
        <end position="232"/>
    </location>
</feature>
<dbReference type="RefSeq" id="WP_232402584.1">
    <property type="nucleotide sequence ID" value="NZ_CP102173.1"/>
</dbReference>
<keyword evidence="1" id="KW-0472">Membrane</keyword>
<proteinExistence type="inferred from homology"/>
<feature type="transmembrane region" description="Helical" evidence="1">
    <location>
        <begin position="15"/>
        <end position="35"/>
    </location>
</feature>
<evidence type="ECO:0000313" key="3">
    <source>
        <dbReference type="Proteomes" id="UP001316184"/>
    </source>
</evidence>
<organism evidence="2 3">
    <name type="scientific">Aeromicrobium wangtongii</name>
    <dbReference type="NCBI Taxonomy" id="2969247"/>
    <lineage>
        <taxon>Bacteria</taxon>
        <taxon>Bacillati</taxon>
        <taxon>Actinomycetota</taxon>
        <taxon>Actinomycetes</taxon>
        <taxon>Propionibacteriales</taxon>
        <taxon>Nocardioidaceae</taxon>
        <taxon>Aeromicrobium</taxon>
    </lineage>
</organism>
<keyword evidence="3" id="KW-1185">Reference proteome</keyword>
<dbReference type="CDD" id="cd06662">
    <property type="entry name" value="SURF1"/>
    <property type="match status" value="1"/>
</dbReference>
<dbReference type="PROSITE" id="PS50895">
    <property type="entry name" value="SURF1"/>
    <property type="match status" value="1"/>
</dbReference>
<keyword evidence="1" id="KW-0812">Transmembrane</keyword>
<evidence type="ECO:0000256" key="1">
    <source>
        <dbReference type="RuleBase" id="RU363076"/>
    </source>
</evidence>
<dbReference type="Pfam" id="PF02104">
    <property type="entry name" value="SURF1"/>
    <property type="match status" value="1"/>
</dbReference>
<reference evidence="2 3" key="1">
    <citation type="submission" date="2022-08" db="EMBL/GenBank/DDBJ databases">
        <title>novel species in genus Aeromicrobium.</title>
        <authorList>
            <person name="Ye L."/>
        </authorList>
    </citation>
    <scope>NUCLEOTIDE SEQUENCE [LARGE SCALE GENOMIC DNA]</scope>
    <source>
        <strain evidence="3">zg-Y1379</strain>
    </source>
</reference>
<evidence type="ECO:0000313" key="2">
    <source>
        <dbReference type="EMBL" id="UUP13759.1"/>
    </source>
</evidence>
<comment type="similarity">
    <text evidence="1">Belongs to the SURF1 family.</text>
</comment>
<accession>A0ABY5M6H9</accession>
<keyword evidence="1" id="KW-1133">Transmembrane helix</keyword>
<name>A0ABY5M6H9_9ACTN</name>
<dbReference type="Proteomes" id="UP001316184">
    <property type="component" value="Chromosome"/>
</dbReference>
<dbReference type="InterPro" id="IPR002994">
    <property type="entry name" value="Surf1/Shy1"/>
</dbReference>